<gene>
    <name evidence="3" type="ORF">A3F03_00415</name>
</gene>
<feature type="domain" description="Glycosyltransferase subfamily 4-like N-terminal" evidence="2">
    <location>
        <begin position="18"/>
        <end position="126"/>
    </location>
</feature>
<dbReference type="CDD" id="cd03802">
    <property type="entry name" value="GT4_AviGT4-like"/>
    <property type="match status" value="1"/>
</dbReference>
<dbReference type="PANTHER" id="PTHR12526:SF595">
    <property type="entry name" value="BLL5217 PROTEIN"/>
    <property type="match status" value="1"/>
</dbReference>
<feature type="domain" description="Glycosyl transferase family 1" evidence="1">
    <location>
        <begin position="185"/>
        <end position="311"/>
    </location>
</feature>
<proteinExistence type="predicted"/>
<dbReference type="Gene3D" id="3.40.50.2000">
    <property type="entry name" value="Glycogen Phosphorylase B"/>
    <property type="match status" value="2"/>
</dbReference>
<comment type="caution">
    <text evidence="3">The sequence shown here is derived from an EMBL/GenBank/DDBJ whole genome shotgun (WGS) entry which is preliminary data.</text>
</comment>
<accession>A0A1F7I5B7</accession>
<evidence type="ECO:0008006" key="5">
    <source>
        <dbReference type="Google" id="ProtNLM"/>
    </source>
</evidence>
<dbReference type="Pfam" id="PF13439">
    <property type="entry name" value="Glyco_transf_4"/>
    <property type="match status" value="1"/>
</dbReference>
<organism evidence="3 4">
    <name type="scientific">Candidatus Roizmanbacteria bacterium RIFCSPHIGHO2_12_FULL_41_11</name>
    <dbReference type="NCBI Taxonomy" id="1802052"/>
    <lineage>
        <taxon>Bacteria</taxon>
        <taxon>Candidatus Roizmaniibacteriota</taxon>
    </lineage>
</organism>
<evidence type="ECO:0000313" key="3">
    <source>
        <dbReference type="EMBL" id="OGK38569.1"/>
    </source>
</evidence>
<sequence>MKIAITSPPWISVPPQGYGGIERVVCNIVEGFKKKGHEVTLYATGDSKVSSRLEYLYPHALGNHLNLKLNPYLLLNHMYHFYKNAKNRFDIVHDNMGEIALYFAALTNIPMVMTVHGTLNDNADDLFKDYGILRSIRKLLLQFKNHPYVSISDKQRAGLPQLNFVKTIYNSLVISEFDFDSTGGEDMIWIGRINYTKGVDIGIKVAEILKKKLTIASYIDTGDLPYYEKEIKPHFTKGYLSHFEEIKDIKAKSRFLGNARLFLFPIRWDEPFGIVMIESMAVGTPLVSFALGSAPEVIKDGETGYLVNFSDNDIRGNWVIKNTGLKGLCEAVEKIYSLPQDQYMKMRKNCRTHVEKNFTVEIMVDKYEEVYYQVLSKKTI</sequence>
<evidence type="ECO:0000259" key="2">
    <source>
        <dbReference type="Pfam" id="PF13439"/>
    </source>
</evidence>
<dbReference type="PANTHER" id="PTHR12526">
    <property type="entry name" value="GLYCOSYLTRANSFERASE"/>
    <property type="match status" value="1"/>
</dbReference>
<dbReference type="EMBL" id="MGAC01000007">
    <property type="protein sequence ID" value="OGK38569.1"/>
    <property type="molecule type" value="Genomic_DNA"/>
</dbReference>
<dbReference type="SUPFAM" id="SSF53756">
    <property type="entry name" value="UDP-Glycosyltransferase/glycogen phosphorylase"/>
    <property type="match status" value="1"/>
</dbReference>
<dbReference type="GO" id="GO:0016757">
    <property type="term" value="F:glycosyltransferase activity"/>
    <property type="evidence" value="ECO:0007669"/>
    <property type="project" value="InterPro"/>
</dbReference>
<evidence type="ECO:0000313" key="4">
    <source>
        <dbReference type="Proteomes" id="UP000176803"/>
    </source>
</evidence>
<dbReference type="InterPro" id="IPR028098">
    <property type="entry name" value="Glyco_trans_4-like_N"/>
</dbReference>
<evidence type="ECO:0000259" key="1">
    <source>
        <dbReference type="Pfam" id="PF00534"/>
    </source>
</evidence>
<dbReference type="Pfam" id="PF00534">
    <property type="entry name" value="Glycos_transf_1"/>
    <property type="match status" value="1"/>
</dbReference>
<dbReference type="InterPro" id="IPR001296">
    <property type="entry name" value="Glyco_trans_1"/>
</dbReference>
<name>A0A1F7I5B7_9BACT</name>
<reference evidence="3 4" key="1">
    <citation type="journal article" date="2016" name="Nat. Commun.">
        <title>Thousands of microbial genomes shed light on interconnected biogeochemical processes in an aquifer system.</title>
        <authorList>
            <person name="Anantharaman K."/>
            <person name="Brown C.T."/>
            <person name="Hug L.A."/>
            <person name="Sharon I."/>
            <person name="Castelle C.J."/>
            <person name="Probst A.J."/>
            <person name="Thomas B.C."/>
            <person name="Singh A."/>
            <person name="Wilkins M.J."/>
            <person name="Karaoz U."/>
            <person name="Brodie E.L."/>
            <person name="Williams K.H."/>
            <person name="Hubbard S.S."/>
            <person name="Banfield J.F."/>
        </authorList>
    </citation>
    <scope>NUCLEOTIDE SEQUENCE [LARGE SCALE GENOMIC DNA]</scope>
</reference>
<protein>
    <recommendedName>
        <fullName evidence="5">Glycosyltransferase subfamily 4-like N-terminal domain-containing protein</fullName>
    </recommendedName>
</protein>
<dbReference type="AlphaFoldDB" id="A0A1F7I5B7"/>
<dbReference type="Proteomes" id="UP000176803">
    <property type="component" value="Unassembled WGS sequence"/>
</dbReference>